<name>A0ABD0RU48_CIRMR</name>
<proteinExistence type="predicted"/>
<reference evidence="1 2" key="1">
    <citation type="submission" date="2024-05" db="EMBL/GenBank/DDBJ databases">
        <title>Genome sequencing and assembly of Indian major carp, Cirrhinus mrigala (Hamilton, 1822).</title>
        <authorList>
            <person name="Mohindra V."/>
            <person name="Chowdhury L.M."/>
            <person name="Lal K."/>
            <person name="Jena J.K."/>
        </authorList>
    </citation>
    <scope>NUCLEOTIDE SEQUENCE [LARGE SCALE GENOMIC DNA]</scope>
    <source>
        <strain evidence="1">CM1030</strain>
        <tissue evidence="1">Blood</tissue>
    </source>
</reference>
<evidence type="ECO:0000313" key="1">
    <source>
        <dbReference type="EMBL" id="KAL0201971.1"/>
    </source>
</evidence>
<protein>
    <submittedName>
        <fullName evidence="1">Uncharacterized protein</fullName>
    </submittedName>
</protein>
<keyword evidence="2" id="KW-1185">Reference proteome</keyword>
<comment type="caution">
    <text evidence="1">The sequence shown here is derived from an EMBL/GenBank/DDBJ whole genome shotgun (WGS) entry which is preliminary data.</text>
</comment>
<evidence type="ECO:0000313" key="2">
    <source>
        <dbReference type="Proteomes" id="UP001529510"/>
    </source>
</evidence>
<dbReference type="EMBL" id="JAMKFB020000002">
    <property type="protein sequence ID" value="KAL0201971.1"/>
    <property type="molecule type" value="Genomic_DNA"/>
</dbReference>
<feature type="non-terminal residue" evidence="1">
    <location>
        <position position="86"/>
    </location>
</feature>
<organism evidence="1 2">
    <name type="scientific">Cirrhinus mrigala</name>
    <name type="common">Mrigala</name>
    <dbReference type="NCBI Taxonomy" id="683832"/>
    <lineage>
        <taxon>Eukaryota</taxon>
        <taxon>Metazoa</taxon>
        <taxon>Chordata</taxon>
        <taxon>Craniata</taxon>
        <taxon>Vertebrata</taxon>
        <taxon>Euteleostomi</taxon>
        <taxon>Actinopterygii</taxon>
        <taxon>Neopterygii</taxon>
        <taxon>Teleostei</taxon>
        <taxon>Ostariophysi</taxon>
        <taxon>Cypriniformes</taxon>
        <taxon>Cyprinidae</taxon>
        <taxon>Labeoninae</taxon>
        <taxon>Labeonini</taxon>
        <taxon>Cirrhinus</taxon>
    </lineage>
</organism>
<gene>
    <name evidence="1" type="ORF">M9458_005158</name>
</gene>
<accession>A0ABD0RU48</accession>
<dbReference type="AlphaFoldDB" id="A0ABD0RU48"/>
<sequence>MFSSARGCDSESGRFCCADAADGRTLGCFRASGPQELKLSVQQVPSVCGPNGGRCEELHLRLLKGVSAPLLSVIHDPLTSLSSLGL</sequence>
<dbReference type="Proteomes" id="UP001529510">
    <property type="component" value="Unassembled WGS sequence"/>
</dbReference>